<comment type="subcellular location">
    <subcellularLocation>
        <location evidence="2">Membrane</location>
    </subcellularLocation>
</comment>
<evidence type="ECO:0000256" key="8">
    <source>
        <dbReference type="ARBA" id="ARBA00022989"/>
    </source>
</evidence>
<keyword evidence="4" id="KW-0597">Phosphoprotein</keyword>
<evidence type="ECO:0000313" key="14">
    <source>
        <dbReference type="EMBL" id="VVE06422.1"/>
    </source>
</evidence>
<evidence type="ECO:0000256" key="2">
    <source>
        <dbReference type="ARBA" id="ARBA00004370"/>
    </source>
</evidence>
<dbReference type="InterPro" id="IPR050428">
    <property type="entry name" value="TCS_sensor_his_kinase"/>
</dbReference>
<dbReference type="PANTHER" id="PTHR45436:SF5">
    <property type="entry name" value="SENSOR HISTIDINE KINASE TRCS"/>
    <property type="match status" value="1"/>
</dbReference>
<dbReference type="CDD" id="cd00082">
    <property type="entry name" value="HisKA"/>
    <property type="match status" value="1"/>
</dbReference>
<proteinExistence type="predicted"/>
<evidence type="ECO:0000256" key="9">
    <source>
        <dbReference type="ARBA" id="ARBA00023012"/>
    </source>
</evidence>
<dbReference type="InterPro" id="IPR036890">
    <property type="entry name" value="HATPase_C_sf"/>
</dbReference>
<keyword evidence="10 11" id="KW-0472">Membrane</keyword>
<keyword evidence="15" id="KW-1185">Reference proteome</keyword>
<dbReference type="SMART" id="SM00388">
    <property type="entry name" value="HisKA"/>
    <property type="match status" value="1"/>
</dbReference>
<dbReference type="AlphaFoldDB" id="A0A5E4V2B9"/>
<keyword evidence="6 11" id="KW-0812">Transmembrane</keyword>
<name>A0A5E4V2B9_9BURK</name>
<dbReference type="EC" id="2.7.13.3" evidence="3"/>
<dbReference type="Pfam" id="PF00512">
    <property type="entry name" value="HisKA"/>
    <property type="match status" value="1"/>
</dbReference>
<dbReference type="PROSITE" id="PS50109">
    <property type="entry name" value="HIS_KIN"/>
    <property type="match status" value="1"/>
</dbReference>
<evidence type="ECO:0000313" key="15">
    <source>
        <dbReference type="Proteomes" id="UP000414233"/>
    </source>
</evidence>
<dbReference type="Gene3D" id="6.10.340.10">
    <property type="match status" value="1"/>
</dbReference>
<feature type="domain" description="HAMP" evidence="13">
    <location>
        <begin position="175"/>
        <end position="228"/>
    </location>
</feature>
<dbReference type="Proteomes" id="UP000414233">
    <property type="component" value="Unassembled WGS sequence"/>
</dbReference>
<dbReference type="InterPro" id="IPR004358">
    <property type="entry name" value="Sig_transdc_His_kin-like_C"/>
</dbReference>
<keyword evidence="8 11" id="KW-1133">Transmembrane helix</keyword>
<dbReference type="RefSeq" id="WP_150697200.1">
    <property type="nucleotide sequence ID" value="NZ_CABPRZ010000008.1"/>
</dbReference>
<organism evidence="14 15">
    <name type="scientific">Pandoraea terrae</name>
    <dbReference type="NCBI Taxonomy" id="1537710"/>
    <lineage>
        <taxon>Bacteria</taxon>
        <taxon>Pseudomonadati</taxon>
        <taxon>Pseudomonadota</taxon>
        <taxon>Betaproteobacteria</taxon>
        <taxon>Burkholderiales</taxon>
        <taxon>Burkholderiaceae</taxon>
        <taxon>Pandoraea</taxon>
    </lineage>
</organism>
<evidence type="ECO:0000256" key="10">
    <source>
        <dbReference type="ARBA" id="ARBA00023136"/>
    </source>
</evidence>
<dbReference type="Pfam" id="PF02518">
    <property type="entry name" value="HATPase_c"/>
    <property type="match status" value="1"/>
</dbReference>
<reference evidence="14 15" key="1">
    <citation type="submission" date="2019-08" db="EMBL/GenBank/DDBJ databases">
        <authorList>
            <person name="Peeters C."/>
        </authorList>
    </citation>
    <scope>NUCLEOTIDE SEQUENCE [LARGE SCALE GENOMIC DNA]</scope>
    <source>
        <strain evidence="14 15">LMG 30175</strain>
    </source>
</reference>
<dbReference type="SUPFAM" id="SSF47384">
    <property type="entry name" value="Homodimeric domain of signal transducing histidine kinase"/>
    <property type="match status" value="1"/>
</dbReference>
<protein>
    <recommendedName>
        <fullName evidence="3">histidine kinase</fullName>
        <ecNumber evidence="3">2.7.13.3</ecNumber>
    </recommendedName>
</protein>
<dbReference type="InterPro" id="IPR005467">
    <property type="entry name" value="His_kinase_dom"/>
</dbReference>
<dbReference type="InterPro" id="IPR036097">
    <property type="entry name" value="HisK_dim/P_sf"/>
</dbReference>
<dbReference type="SMART" id="SM00387">
    <property type="entry name" value="HATPase_c"/>
    <property type="match status" value="1"/>
</dbReference>
<sequence>MKSIGARLAICYVLASTVTFASLFLAGRYFIERHAIHALDLLNESEFEQLKAGIGPVGNGLPRDVLRDRVQAMMTDNLELFYVEVYGPNGDRVFRSQGLRGREIVPLPAGQAFNVFVDGLGELRADTFALGPFKVVIATSKRHVRVVMDGYERTFYGLLLVMILVSSVIGYGLSRMALRPLRLIQDTADRIRSDNLSERIPVSAAKDEISDLARLLNQMFDRLEVSFDQIRRFTAEASHELKTPLTLVRLQAEKLVVEGHLQPAQEQSVQIQLRELAHLSRIIEDLLFLSRADARAITLDLKPQDPEPFLQSFAQDAYVLAEHQALRFFLTHHGRGQAAIEPKWLRQVLLNLLSNAFSASPPGGRVTLRSTLMNGTWQVSIEDEGPGVPAEQRERIFERFVRIPRPGEDKGTGLGLAICRSLVELHGGRIFAEAAPGGTGLRMVFEIPATTSLEGAAASHDVPLHEAGTT</sequence>
<dbReference type="PANTHER" id="PTHR45436">
    <property type="entry name" value="SENSOR HISTIDINE KINASE YKOH"/>
    <property type="match status" value="1"/>
</dbReference>
<feature type="domain" description="Histidine kinase" evidence="12">
    <location>
        <begin position="236"/>
        <end position="451"/>
    </location>
</feature>
<dbReference type="CDD" id="cd00075">
    <property type="entry name" value="HATPase"/>
    <property type="match status" value="1"/>
</dbReference>
<dbReference type="EMBL" id="CABPRZ010000008">
    <property type="protein sequence ID" value="VVE06422.1"/>
    <property type="molecule type" value="Genomic_DNA"/>
</dbReference>
<keyword evidence="5" id="KW-0808">Transferase</keyword>
<dbReference type="SUPFAM" id="SSF55874">
    <property type="entry name" value="ATPase domain of HSP90 chaperone/DNA topoisomerase II/histidine kinase"/>
    <property type="match status" value="1"/>
</dbReference>
<dbReference type="GO" id="GO:0000155">
    <property type="term" value="F:phosphorelay sensor kinase activity"/>
    <property type="evidence" value="ECO:0007669"/>
    <property type="project" value="InterPro"/>
</dbReference>
<feature type="transmembrane region" description="Helical" evidence="11">
    <location>
        <begin position="155"/>
        <end position="173"/>
    </location>
</feature>
<dbReference type="SUPFAM" id="SSF158472">
    <property type="entry name" value="HAMP domain-like"/>
    <property type="match status" value="1"/>
</dbReference>
<dbReference type="OrthoDB" id="9786919at2"/>
<evidence type="ECO:0000256" key="6">
    <source>
        <dbReference type="ARBA" id="ARBA00022692"/>
    </source>
</evidence>
<dbReference type="Gene3D" id="1.10.287.130">
    <property type="match status" value="1"/>
</dbReference>
<dbReference type="GO" id="GO:0016020">
    <property type="term" value="C:membrane"/>
    <property type="evidence" value="ECO:0007669"/>
    <property type="project" value="UniProtKB-SubCell"/>
</dbReference>
<evidence type="ECO:0000256" key="11">
    <source>
        <dbReference type="SAM" id="Phobius"/>
    </source>
</evidence>
<dbReference type="CDD" id="cd06225">
    <property type="entry name" value="HAMP"/>
    <property type="match status" value="1"/>
</dbReference>
<dbReference type="InterPro" id="IPR003661">
    <property type="entry name" value="HisK_dim/P_dom"/>
</dbReference>
<evidence type="ECO:0000259" key="12">
    <source>
        <dbReference type="PROSITE" id="PS50109"/>
    </source>
</evidence>
<comment type="catalytic activity">
    <reaction evidence="1">
        <text>ATP + protein L-histidine = ADP + protein N-phospho-L-histidine.</text>
        <dbReference type="EC" id="2.7.13.3"/>
    </reaction>
</comment>
<dbReference type="Pfam" id="PF00672">
    <property type="entry name" value="HAMP"/>
    <property type="match status" value="1"/>
</dbReference>
<dbReference type="InterPro" id="IPR003660">
    <property type="entry name" value="HAMP_dom"/>
</dbReference>
<evidence type="ECO:0000256" key="5">
    <source>
        <dbReference type="ARBA" id="ARBA00022679"/>
    </source>
</evidence>
<evidence type="ECO:0000256" key="1">
    <source>
        <dbReference type="ARBA" id="ARBA00000085"/>
    </source>
</evidence>
<dbReference type="PROSITE" id="PS50885">
    <property type="entry name" value="HAMP"/>
    <property type="match status" value="1"/>
</dbReference>
<evidence type="ECO:0000256" key="3">
    <source>
        <dbReference type="ARBA" id="ARBA00012438"/>
    </source>
</evidence>
<evidence type="ECO:0000256" key="7">
    <source>
        <dbReference type="ARBA" id="ARBA00022777"/>
    </source>
</evidence>
<accession>A0A5E4V2B9</accession>
<evidence type="ECO:0000256" key="4">
    <source>
        <dbReference type="ARBA" id="ARBA00022553"/>
    </source>
</evidence>
<gene>
    <name evidence="14" type="ORF">PTE30175_02334</name>
</gene>
<keyword evidence="9" id="KW-0902">Two-component regulatory system</keyword>
<dbReference type="PRINTS" id="PR00344">
    <property type="entry name" value="BCTRLSENSOR"/>
</dbReference>
<evidence type="ECO:0000259" key="13">
    <source>
        <dbReference type="PROSITE" id="PS50885"/>
    </source>
</evidence>
<dbReference type="Gene3D" id="3.30.565.10">
    <property type="entry name" value="Histidine kinase-like ATPase, C-terminal domain"/>
    <property type="match status" value="1"/>
</dbReference>
<dbReference type="InterPro" id="IPR003594">
    <property type="entry name" value="HATPase_dom"/>
</dbReference>
<keyword evidence="7 14" id="KW-0418">Kinase</keyword>
<dbReference type="SMART" id="SM00304">
    <property type="entry name" value="HAMP"/>
    <property type="match status" value="1"/>
</dbReference>
<feature type="transmembrane region" description="Helical" evidence="11">
    <location>
        <begin position="12"/>
        <end position="31"/>
    </location>
</feature>